<dbReference type="GO" id="GO:0003725">
    <property type="term" value="F:double-stranded RNA binding"/>
    <property type="evidence" value="ECO:0007669"/>
    <property type="project" value="InterPro"/>
</dbReference>
<evidence type="ECO:0000256" key="6">
    <source>
        <dbReference type="ARBA" id="ARBA00023274"/>
    </source>
</evidence>
<organism evidence="13 14">
    <name type="scientific">Geodia barretti</name>
    <name type="common">Barrett's horny sponge</name>
    <dbReference type="NCBI Taxonomy" id="519541"/>
    <lineage>
        <taxon>Eukaryota</taxon>
        <taxon>Metazoa</taxon>
        <taxon>Porifera</taxon>
        <taxon>Demospongiae</taxon>
        <taxon>Heteroscleromorpha</taxon>
        <taxon>Tetractinellida</taxon>
        <taxon>Astrophorina</taxon>
        <taxon>Geodiidae</taxon>
        <taxon>Geodia</taxon>
    </lineage>
</organism>
<dbReference type="AlphaFoldDB" id="A0AA35RRC5"/>
<feature type="domain" description="DRBM" evidence="11">
    <location>
        <begin position="248"/>
        <end position="318"/>
    </location>
</feature>
<keyword evidence="6" id="KW-0687">Ribonucleoprotein</keyword>
<dbReference type="Gene3D" id="3.30.160.20">
    <property type="match status" value="1"/>
</dbReference>
<keyword evidence="4 13" id="KW-0689">Ribosomal protein</keyword>
<dbReference type="GO" id="GO:0005762">
    <property type="term" value="C:mitochondrial large ribosomal subunit"/>
    <property type="evidence" value="ECO:0007669"/>
    <property type="project" value="TreeGrafter"/>
</dbReference>
<comment type="subcellular location">
    <subcellularLocation>
        <location evidence="1">Mitochondrion</location>
    </subcellularLocation>
</comment>
<gene>
    <name evidence="13" type="ORF">GBAR_LOCUS10008</name>
</gene>
<evidence type="ECO:0000313" key="14">
    <source>
        <dbReference type="Proteomes" id="UP001174909"/>
    </source>
</evidence>
<dbReference type="PROSITE" id="PS50137">
    <property type="entry name" value="DS_RBD"/>
    <property type="match status" value="1"/>
</dbReference>
<keyword evidence="14" id="KW-1185">Reference proteome</keyword>
<feature type="domain" description="RNase III" evidence="12">
    <location>
        <begin position="83"/>
        <end position="219"/>
    </location>
</feature>
<dbReference type="InterPro" id="IPR000999">
    <property type="entry name" value="RNase_III_dom"/>
</dbReference>
<feature type="region of interest" description="Disordered" evidence="10">
    <location>
        <begin position="110"/>
        <end position="130"/>
    </location>
</feature>
<dbReference type="InterPro" id="IPR055189">
    <property type="entry name" value="RM44_endonuclase"/>
</dbReference>
<dbReference type="GO" id="GO:0006396">
    <property type="term" value="P:RNA processing"/>
    <property type="evidence" value="ECO:0007669"/>
    <property type="project" value="InterPro"/>
</dbReference>
<dbReference type="SMART" id="SM00358">
    <property type="entry name" value="DSRM"/>
    <property type="match status" value="1"/>
</dbReference>
<dbReference type="SUPFAM" id="SSF54768">
    <property type="entry name" value="dsRNA-binding domain-like"/>
    <property type="match status" value="1"/>
</dbReference>
<reference evidence="13" key="1">
    <citation type="submission" date="2023-03" db="EMBL/GenBank/DDBJ databases">
        <authorList>
            <person name="Steffen K."/>
            <person name="Cardenas P."/>
        </authorList>
    </citation>
    <scope>NUCLEOTIDE SEQUENCE</scope>
</reference>
<dbReference type="GO" id="GO:0004525">
    <property type="term" value="F:ribonuclease III activity"/>
    <property type="evidence" value="ECO:0007669"/>
    <property type="project" value="InterPro"/>
</dbReference>
<dbReference type="PANTHER" id="PTHR11207">
    <property type="entry name" value="RIBONUCLEASE III"/>
    <property type="match status" value="1"/>
</dbReference>
<keyword evidence="5" id="KW-0496">Mitochondrion</keyword>
<accession>A0AA35RRC5</accession>
<evidence type="ECO:0000256" key="8">
    <source>
        <dbReference type="ARBA" id="ARBA00035187"/>
    </source>
</evidence>
<dbReference type="GO" id="GO:0070125">
    <property type="term" value="P:mitochondrial translational elongation"/>
    <property type="evidence" value="ECO:0007669"/>
    <property type="project" value="TreeGrafter"/>
</dbReference>
<dbReference type="InterPro" id="IPR044443">
    <property type="entry name" value="Ribosomal_mL44_DSRM_fung"/>
</dbReference>
<dbReference type="EMBL" id="CASHTH010001513">
    <property type="protein sequence ID" value="CAI8016305.1"/>
    <property type="molecule type" value="Genomic_DNA"/>
</dbReference>
<evidence type="ECO:0000313" key="13">
    <source>
        <dbReference type="EMBL" id="CAI8016305.1"/>
    </source>
</evidence>
<protein>
    <recommendedName>
        <fullName evidence="8">Large ribosomal subunit protein mL44</fullName>
    </recommendedName>
</protein>
<dbReference type="CDD" id="cd00593">
    <property type="entry name" value="RIBOc"/>
    <property type="match status" value="1"/>
</dbReference>
<dbReference type="CDD" id="cd19873">
    <property type="entry name" value="DSRM_MRPL3_like"/>
    <property type="match status" value="1"/>
</dbReference>
<proteinExistence type="inferred from homology"/>
<sequence length="352" mass="39156">MFCRGCRNLWSVSSVQRSIRRLPPPPVTKCRSISCLPAVWSEPRTSTGEGDKVLNLDTVPSWSVDPRTQEWRPGSNWNYDKELFALARRLGHDLADLPRLQTALTHRSALTRQPAQGEEGQGAPDVPPEHNSRLSFLGKTLVQYFVTEHLLKVYPKMEADSLGDIAKFLLNDPALAKCTDHLGITDLIVSQKRLDDPSKQKIIVRALLATVACLHLDKGPSAARKFVTEFITSKMAGVDLHEVIKLQHPRHILRSILSSLGMPRAESRLLKETGRATHFPTFVVGVYSGERLLGEGCGTSLKRAEREAIVAALHKHFATQLAAVSVPLKDYDREGDIDFFQPSSNEDDKAED</sequence>
<evidence type="ECO:0000256" key="3">
    <source>
        <dbReference type="ARBA" id="ARBA00022946"/>
    </source>
</evidence>
<dbReference type="GO" id="GO:0070877">
    <property type="term" value="C:microprocessor complex"/>
    <property type="evidence" value="ECO:0007669"/>
    <property type="project" value="TreeGrafter"/>
</dbReference>
<comment type="similarity">
    <text evidence="7">Belongs to the ribonuclease III family. Mitochondrion-specific ribosomal protein mL44 subfamily.</text>
</comment>
<name>A0AA35RRC5_GEOBA</name>
<dbReference type="SUPFAM" id="SSF69065">
    <property type="entry name" value="RNase III domain-like"/>
    <property type="match status" value="1"/>
</dbReference>
<dbReference type="InterPro" id="IPR014720">
    <property type="entry name" value="dsRBD_dom"/>
</dbReference>
<dbReference type="Pfam" id="PF22892">
    <property type="entry name" value="DSRM_MRPL44"/>
    <property type="match status" value="1"/>
</dbReference>
<evidence type="ECO:0000256" key="2">
    <source>
        <dbReference type="ARBA" id="ARBA00022884"/>
    </source>
</evidence>
<keyword evidence="3" id="KW-0809">Transit peptide</keyword>
<evidence type="ECO:0000256" key="10">
    <source>
        <dbReference type="SAM" id="MobiDB-lite"/>
    </source>
</evidence>
<dbReference type="SMART" id="SM00535">
    <property type="entry name" value="RIBOc"/>
    <property type="match status" value="1"/>
</dbReference>
<keyword evidence="2 9" id="KW-0694">RNA-binding</keyword>
<evidence type="ECO:0000259" key="12">
    <source>
        <dbReference type="PROSITE" id="PS50142"/>
    </source>
</evidence>
<dbReference type="PANTHER" id="PTHR11207:SF5">
    <property type="entry name" value="LARGE RIBOSOMAL SUBUNIT PROTEIN ML44"/>
    <property type="match status" value="1"/>
</dbReference>
<evidence type="ECO:0000256" key="4">
    <source>
        <dbReference type="ARBA" id="ARBA00022980"/>
    </source>
</evidence>
<dbReference type="Proteomes" id="UP001174909">
    <property type="component" value="Unassembled WGS sequence"/>
</dbReference>
<evidence type="ECO:0000256" key="1">
    <source>
        <dbReference type="ARBA" id="ARBA00004173"/>
    </source>
</evidence>
<evidence type="ECO:0000256" key="5">
    <source>
        <dbReference type="ARBA" id="ARBA00023128"/>
    </source>
</evidence>
<dbReference type="PROSITE" id="PS50142">
    <property type="entry name" value="RNASE_3_2"/>
    <property type="match status" value="1"/>
</dbReference>
<evidence type="ECO:0000256" key="7">
    <source>
        <dbReference type="ARBA" id="ARBA00024034"/>
    </source>
</evidence>
<comment type="caution">
    <text evidence="13">The sequence shown here is derived from an EMBL/GenBank/DDBJ whole genome shotgun (WGS) entry which is preliminary data.</text>
</comment>
<dbReference type="InterPro" id="IPR036389">
    <property type="entry name" value="RNase_III_sf"/>
</dbReference>
<dbReference type="InterPro" id="IPR044444">
    <property type="entry name" value="Ribosomal_mL44_DSRM_metazoa"/>
</dbReference>
<dbReference type="Gene3D" id="1.10.1520.10">
    <property type="entry name" value="Ribonuclease III domain"/>
    <property type="match status" value="1"/>
</dbReference>
<evidence type="ECO:0000256" key="9">
    <source>
        <dbReference type="PROSITE-ProRule" id="PRU00266"/>
    </source>
</evidence>
<dbReference type="Pfam" id="PF22935">
    <property type="entry name" value="RM44_endonuclase"/>
    <property type="match status" value="1"/>
</dbReference>
<evidence type="ECO:0000259" key="11">
    <source>
        <dbReference type="PROSITE" id="PS50137"/>
    </source>
</evidence>